<feature type="domain" description="Nucleotidyl transferase" evidence="3">
    <location>
        <begin position="4"/>
        <end position="118"/>
    </location>
</feature>
<sequence length="223" mass="24896">MNTAMILAAGRGERLKPLTQFMPKAMCLINDVPLIEHHIRNLARCGFKRVIVNHAYLGGQIRRHLRDGQPWNIEIIYSPEPPGGLETGGGIVKALPLLGNDPFLVVNADIYTDFDFTTLSCPSNFLANVVLVPNPKHNLKGDFNLNGSQLTNERRYTLAGITCYHPNAFTECAIGRYSVTPLLRLLADQQKVSGLLYHGKWADIGSIERLKELQVEHRTRLAD</sequence>
<dbReference type="Proteomes" id="UP000254968">
    <property type="component" value="Unassembled WGS sequence"/>
</dbReference>
<dbReference type="EMBL" id="UGNV01000001">
    <property type="protein sequence ID" value="STX27728.1"/>
    <property type="molecule type" value="Genomic_DNA"/>
</dbReference>
<dbReference type="GO" id="GO:0008879">
    <property type="term" value="F:glucose-1-phosphate thymidylyltransferase activity"/>
    <property type="evidence" value="ECO:0007669"/>
    <property type="project" value="UniProtKB-EC"/>
</dbReference>
<name>A0A378HXU1_9GAMM</name>
<dbReference type="CDD" id="cd06422">
    <property type="entry name" value="NTP_transferase_like_1"/>
    <property type="match status" value="1"/>
</dbReference>
<dbReference type="PANTHER" id="PTHR43584">
    <property type="entry name" value="NUCLEOTIDYL TRANSFERASE"/>
    <property type="match status" value="1"/>
</dbReference>
<reference evidence="4 5" key="1">
    <citation type="submission" date="2018-06" db="EMBL/GenBank/DDBJ databases">
        <authorList>
            <consortium name="Pathogen Informatics"/>
            <person name="Doyle S."/>
        </authorList>
    </citation>
    <scope>NUCLEOTIDE SEQUENCE [LARGE SCALE GENOMIC DNA]</scope>
    <source>
        <strain evidence="4 5">NCTC13315</strain>
    </source>
</reference>
<dbReference type="EC" id="2.7.7.24" evidence="4"/>
<evidence type="ECO:0000259" key="3">
    <source>
        <dbReference type="Pfam" id="PF00483"/>
    </source>
</evidence>
<dbReference type="InterPro" id="IPR054790">
    <property type="entry name" value="MurU"/>
</dbReference>
<dbReference type="InterPro" id="IPR029044">
    <property type="entry name" value="Nucleotide-diphossugar_trans"/>
</dbReference>
<evidence type="ECO:0000256" key="2">
    <source>
        <dbReference type="ARBA" id="ARBA00022695"/>
    </source>
</evidence>
<keyword evidence="2 4" id="KW-0548">Nucleotidyltransferase</keyword>
<evidence type="ECO:0000256" key="1">
    <source>
        <dbReference type="ARBA" id="ARBA00022679"/>
    </source>
</evidence>
<dbReference type="PANTHER" id="PTHR43584:SF8">
    <property type="entry name" value="N-ACETYLMURAMATE ALPHA-1-PHOSPHATE URIDYLYLTRANSFERASE"/>
    <property type="match status" value="1"/>
</dbReference>
<organism evidence="4 5">
    <name type="scientific">Legionella beliardensis</name>
    <dbReference type="NCBI Taxonomy" id="91822"/>
    <lineage>
        <taxon>Bacteria</taxon>
        <taxon>Pseudomonadati</taxon>
        <taxon>Pseudomonadota</taxon>
        <taxon>Gammaproteobacteria</taxon>
        <taxon>Legionellales</taxon>
        <taxon>Legionellaceae</taxon>
        <taxon>Legionella</taxon>
    </lineage>
</organism>
<dbReference type="OrthoDB" id="9788272at2"/>
<dbReference type="AlphaFoldDB" id="A0A378HXU1"/>
<proteinExistence type="predicted"/>
<dbReference type="NCBIfam" id="NF045761">
    <property type="entry name" value="NAMPUrTaseMurU"/>
    <property type="match status" value="1"/>
</dbReference>
<evidence type="ECO:0000313" key="5">
    <source>
        <dbReference type="Proteomes" id="UP000254968"/>
    </source>
</evidence>
<keyword evidence="5" id="KW-1185">Reference proteome</keyword>
<evidence type="ECO:0000313" key="4">
    <source>
        <dbReference type="EMBL" id="STX27728.1"/>
    </source>
</evidence>
<dbReference type="InterPro" id="IPR005835">
    <property type="entry name" value="NTP_transferase_dom"/>
</dbReference>
<accession>A0A378HXU1</accession>
<dbReference type="InterPro" id="IPR050065">
    <property type="entry name" value="GlmU-like"/>
</dbReference>
<dbReference type="SUPFAM" id="SSF53448">
    <property type="entry name" value="Nucleotide-diphospho-sugar transferases"/>
    <property type="match status" value="1"/>
</dbReference>
<dbReference type="Pfam" id="PF00483">
    <property type="entry name" value="NTP_transferase"/>
    <property type="match status" value="1"/>
</dbReference>
<dbReference type="RefSeq" id="WP_115301523.1">
    <property type="nucleotide sequence ID" value="NZ_CAAAHO010000003.1"/>
</dbReference>
<dbReference type="Gene3D" id="3.90.550.10">
    <property type="entry name" value="Spore Coat Polysaccharide Biosynthesis Protein SpsA, Chain A"/>
    <property type="match status" value="1"/>
</dbReference>
<keyword evidence="1 4" id="KW-0808">Transferase</keyword>
<gene>
    <name evidence="4" type="primary">rmlA1</name>
    <name evidence="4" type="ORF">NCTC13315_00235</name>
</gene>
<protein>
    <submittedName>
        <fullName evidence="4">Nucleotidyltransferase</fullName>
        <ecNumber evidence="4">2.7.7.24</ecNumber>
    </submittedName>
</protein>